<organism evidence="5">
    <name type="scientific">Noctiluca scintillans</name>
    <name type="common">Sea sparkle</name>
    <name type="synonym">Red tide dinoflagellate</name>
    <dbReference type="NCBI Taxonomy" id="2966"/>
    <lineage>
        <taxon>Eukaryota</taxon>
        <taxon>Sar</taxon>
        <taxon>Alveolata</taxon>
        <taxon>Dinophyceae</taxon>
        <taxon>Noctilucales</taxon>
        <taxon>Noctilucaceae</taxon>
        <taxon>Noctiluca</taxon>
    </lineage>
</organism>
<accession>A0A7S0ZV91</accession>
<dbReference type="PANTHER" id="PTHR19848">
    <property type="entry name" value="WD40 REPEAT PROTEIN"/>
    <property type="match status" value="1"/>
</dbReference>
<dbReference type="Pfam" id="PF00400">
    <property type="entry name" value="WD40"/>
    <property type="match status" value="6"/>
</dbReference>
<dbReference type="PROSITE" id="PS50082">
    <property type="entry name" value="WD_REPEATS_2"/>
    <property type="match status" value="3"/>
</dbReference>
<reference evidence="5" key="1">
    <citation type="submission" date="2021-01" db="EMBL/GenBank/DDBJ databases">
        <authorList>
            <person name="Corre E."/>
            <person name="Pelletier E."/>
            <person name="Niang G."/>
            <person name="Scheremetjew M."/>
            <person name="Finn R."/>
            <person name="Kale V."/>
            <person name="Holt S."/>
            <person name="Cochrane G."/>
            <person name="Meng A."/>
            <person name="Brown T."/>
            <person name="Cohen L."/>
        </authorList>
    </citation>
    <scope>NUCLEOTIDE SEQUENCE</scope>
</reference>
<dbReference type="Gene3D" id="2.130.10.10">
    <property type="entry name" value="YVTN repeat-like/Quinoprotein amine dehydrogenase"/>
    <property type="match status" value="3"/>
</dbReference>
<gene>
    <name evidence="5" type="ORF">NSCI0253_LOCUS7493</name>
</gene>
<keyword evidence="4" id="KW-0175">Coiled coil</keyword>
<protein>
    <recommendedName>
        <fullName evidence="6">Guanine nucleotide-binding protein subunit beta-like protein</fullName>
    </recommendedName>
</protein>
<keyword evidence="2" id="KW-0677">Repeat</keyword>
<feature type="repeat" description="WD" evidence="3">
    <location>
        <begin position="78"/>
        <end position="119"/>
    </location>
</feature>
<evidence type="ECO:0000256" key="1">
    <source>
        <dbReference type="ARBA" id="ARBA00022574"/>
    </source>
</evidence>
<dbReference type="PROSITE" id="PS50294">
    <property type="entry name" value="WD_REPEATS_REGION"/>
    <property type="match status" value="2"/>
</dbReference>
<dbReference type="InterPro" id="IPR001680">
    <property type="entry name" value="WD40_rpt"/>
</dbReference>
<proteinExistence type="predicted"/>
<evidence type="ECO:0000256" key="4">
    <source>
        <dbReference type="SAM" id="Coils"/>
    </source>
</evidence>
<dbReference type="SUPFAM" id="SSF50978">
    <property type="entry name" value="WD40 repeat-like"/>
    <property type="match status" value="1"/>
</dbReference>
<keyword evidence="1 3" id="KW-0853">WD repeat</keyword>
<feature type="repeat" description="WD" evidence="3">
    <location>
        <begin position="164"/>
        <end position="205"/>
    </location>
</feature>
<evidence type="ECO:0008006" key="6">
    <source>
        <dbReference type="Google" id="ProtNLM"/>
    </source>
</evidence>
<dbReference type="GO" id="GO:0005730">
    <property type="term" value="C:nucleolus"/>
    <property type="evidence" value="ECO:0007669"/>
    <property type="project" value="UniProtKB-SubCell"/>
</dbReference>
<feature type="coiled-coil region" evidence="4">
    <location>
        <begin position="350"/>
        <end position="404"/>
    </location>
</feature>
<sequence length="455" mass="50526">MGDPYGLINRAIERHGTRGKRRKNPNNPVDAERMRALHPDYDDIMVNAATDYRTLSRTDAKFQYKFNVPDAVEATRRFNGHTNSVDAVCWGPDQGCFVSASHDSTLKIWDAESGECKRTLAGHVGGVFHCEVSPGANQIVSCGAGQTKNVLLWNWPMGSVCKVLQGHQKSVHHATFCPEGERIATADQDGVSVLHDVATGKQVLTTAMHSGVVHCSSFCADHSSLLMTAGRDGVLHLSDLREKRPPVWFLPSMAANGVSFNSGLSIQRAHDGWPVYAVRFVNETTVFSSGADHKLKRWDLRMDPWTPRCKGGEFLGHTAPIRALGMSPDNRFILSGCEDGSCRIWRTNELKEIRAELRRVKEELRQCGDQPPVVEEQVAWRSHRTKLESSLEEVRANEQALQKVGHVKARRTLIGHTGQLTGCDWQDSGGQRASVLTSSRDQTVRLYDVNLREIA</sequence>
<dbReference type="InterPro" id="IPR036322">
    <property type="entry name" value="WD40_repeat_dom_sf"/>
</dbReference>
<evidence type="ECO:0000256" key="3">
    <source>
        <dbReference type="PROSITE-ProRule" id="PRU00221"/>
    </source>
</evidence>
<evidence type="ECO:0000313" key="5">
    <source>
        <dbReference type="EMBL" id="CAD8833145.1"/>
    </source>
</evidence>
<dbReference type="SMART" id="SM00320">
    <property type="entry name" value="WD40"/>
    <property type="match status" value="7"/>
</dbReference>
<dbReference type="EMBL" id="HBFQ01010734">
    <property type="protein sequence ID" value="CAD8833145.1"/>
    <property type="molecule type" value="Transcribed_RNA"/>
</dbReference>
<evidence type="ECO:0000256" key="2">
    <source>
        <dbReference type="ARBA" id="ARBA00022737"/>
    </source>
</evidence>
<dbReference type="AlphaFoldDB" id="A0A7S0ZV91"/>
<dbReference type="CDD" id="cd00200">
    <property type="entry name" value="WD40"/>
    <property type="match status" value="1"/>
</dbReference>
<dbReference type="InterPro" id="IPR015943">
    <property type="entry name" value="WD40/YVTN_repeat-like_dom_sf"/>
</dbReference>
<feature type="repeat" description="WD" evidence="3">
    <location>
        <begin position="314"/>
        <end position="355"/>
    </location>
</feature>
<dbReference type="PANTHER" id="PTHR19848:SF8">
    <property type="entry name" value="F-BOX AND WD REPEAT DOMAIN CONTAINING 7"/>
    <property type="match status" value="1"/>
</dbReference>
<dbReference type="PRINTS" id="PR00320">
    <property type="entry name" value="GPROTEINBRPT"/>
</dbReference>
<dbReference type="InterPro" id="IPR020472">
    <property type="entry name" value="WD40_PAC1"/>
</dbReference>
<name>A0A7S0ZV91_NOCSC</name>
<dbReference type="GO" id="GO:0000027">
    <property type="term" value="P:ribosomal large subunit assembly"/>
    <property type="evidence" value="ECO:0007669"/>
    <property type="project" value="TreeGrafter"/>
</dbReference>